<feature type="binding site" evidence="4">
    <location>
        <position position="196"/>
    </location>
    <ligand>
        <name>1D-myo-inositol 2-(L-cysteinylamino)-2-deoxy-alpha-D-glucopyranoside</name>
        <dbReference type="ChEBI" id="CHEBI:58887"/>
    </ligand>
</feature>
<dbReference type="PANTHER" id="PTHR43420">
    <property type="entry name" value="ACETYLTRANSFERASE"/>
    <property type="match status" value="1"/>
</dbReference>
<dbReference type="InterPro" id="IPR016181">
    <property type="entry name" value="Acyl_CoA_acyltransferase"/>
</dbReference>
<dbReference type="EC" id="2.3.1.189" evidence="4"/>
<proteinExistence type="inferred from homology"/>
<dbReference type="InterPro" id="IPR000182">
    <property type="entry name" value="GNAT_dom"/>
</dbReference>
<organism evidence="6 7">
    <name type="scientific">Quadrisphaera setariae</name>
    <dbReference type="NCBI Taxonomy" id="2593304"/>
    <lineage>
        <taxon>Bacteria</taxon>
        <taxon>Bacillati</taxon>
        <taxon>Actinomycetota</taxon>
        <taxon>Actinomycetes</taxon>
        <taxon>Kineosporiales</taxon>
        <taxon>Kineosporiaceae</taxon>
        <taxon>Quadrisphaera</taxon>
    </lineage>
</organism>
<feature type="binding site" evidence="4">
    <location>
        <begin position="291"/>
        <end position="296"/>
    </location>
    <ligand>
        <name>acetyl-CoA</name>
        <dbReference type="ChEBI" id="CHEBI:57288"/>
        <label>2</label>
    </ligand>
</feature>
<dbReference type="AlphaFoldDB" id="A0A5C8ZFH6"/>
<dbReference type="PIRSF" id="PIRSF021524">
    <property type="entry name" value="MSH_acetyltransferase"/>
    <property type="match status" value="1"/>
</dbReference>
<comment type="function">
    <text evidence="4">Catalyzes the transfer of acetyl from acetyl-CoA to desacetylmycothiol (Cys-GlcN-Ins) to form mycothiol.</text>
</comment>
<keyword evidence="2 4" id="KW-0677">Repeat</keyword>
<evidence type="ECO:0000256" key="2">
    <source>
        <dbReference type="ARBA" id="ARBA00022737"/>
    </source>
</evidence>
<feature type="domain" description="N-acetyltransferase" evidence="5">
    <location>
        <begin position="169"/>
        <end position="322"/>
    </location>
</feature>
<evidence type="ECO:0000256" key="3">
    <source>
        <dbReference type="ARBA" id="ARBA00023315"/>
    </source>
</evidence>
<dbReference type="GO" id="GO:0010125">
    <property type="term" value="P:mycothiol biosynthetic process"/>
    <property type="evidence" value="ECO:0007669"/>
    <property type="project" value="UniProtKB-UniRule"/>
</dbReference>
<dbReference type="Proteomes" id="UP000321234">
    <property type="component" value="Unassembled WGS sequence"/>
</dbReference>
<comment type="similarity">
    <text evidence="4">Belongs to the acetyltransferase family. MshD subfamily.</text>
</comment>
<dbReference type="SUPFAM" id="SSF55729">
    <property type="entry name" value="Acyl-CoA N-acyltransferases (Nat)"/>
    <property type="match status" value="1"/>
</dbReference>
<dbReference type="InterPro" id="IPR017813">
    <property type="entry name" value="Mycothiol_AcTrfase"/>
</dbReference>
<dbReference type="CDD" id="cd04301">
    <property type="entry name" value="NAT_SF"/>
    <property type="match status" value="1"/>
</dbReference>
<name>A0A5C8ZFH6_9ACTN</name>
<sequence>MRALPSLSAGEAAAVEALVERAAAVDGGHPLSEASLLALREPAPAAQHALLVSAGPADGPAGSGAGPDAPLVVVGYAQLPLEGAAELLVDPAARRRGLGSLLAEQLELLADGSGPSEPSELVVWAHGGSAAAAALARRRGYGPVRELQHRRRPLGPDAPLPPLELPDDVALRAFEVGRDEQAWLDLNARAFASHPEQGRWTAADLAARQAEPWFDPAGLLLAVDAQRGRLLASHWTKVEGSAGHRAGEVYVVAVDPAAQGRGLGTAVVLAGLHHLDTAGCASAELYVEADNAAALRLYERLGFELDTSDVLYRRGAAAPGVG</sequence>
<dbReference type="GO" id="GO:0035447">
    <property type="term" value="F:mycothiol synthase activity"/>
    <property type="evidence" value="ECO:0007669"/>
    <property type="project" value="UniProtKB-UniRule"/>
</dbReference>
<protein>
    <recommendedName>
        <fullName evidence="4">Mycothiol acetyltransferase</fullName>
        <shortName evidence="4">MSH acetyltransferase</shortName>
        <ecNumber evidence="4">2.3.1.189</ecNumber>
    </recommendedName>
    <alternativeName>
        <fullName evidence="4">Mycothiol synthase</fullName>
    </alternativeName>
</protein>
<dbReference type="PROSITE" id="PS51186">
    <property type="entry name" value="GNAT"/>
    <property type="match status" value="1"/>
</dbReference>
<dbReference type="HAMAP" id="MF_01698">
    <property type="entry name" value="MshD"/>
    <property type="match status" value="1"/>
</dbReference>
<accession>A0A5C8ZFH6</accession>
<feature type="binding site" evidence="4">
    <location>
        <begin position="259"/>
        <end position="265"/>
    </location>
    <ligand>
        <name>acetyl-CoA</name>
        <dbReference type="ChEBI" id="CHEBI:57288"/>
        <label>2</label>
    </ligand>
</feature>
<gene>
    <name evidence="4 6" type="primary">mshD</name>
    <name evidence="6" type="ORF">FMM08_12235</name>
</gene>
<feature type="binding site" evidence="4">
    <location>
        <position position="33"/>
    </location>
    <ligand>
        <name>1D-myo-inositol 2-(L-cysteinylamino)-2-deoxy-alpha-D-glucopyranoside</name>
        <dbReference type="ChEBI" id="CHEBI:58887"/>
    </ligand>
</feature>
<feature type="binding site" evidence="4">
    <location>
        <begin position="252"/>
        <end position="254"/>
    </location>
    <ligand>
        <name>acetyl-CoA</name>
        <dbReference type="ChEBI" id="CHEBI:57288"/>
        <label>2</label>
    </ligand>
</feature>
<keyword evidence="7" id="KW-1185">Reference proteome</keyword>
<comment type="subunit">
    <text evidence="4">Monomer.</text>
</comment>
<dbReference type="OrthoDB" id="3208058at2"/>
<comment type="caution">
    <text evidence="6">The sequence shown here is derived from an EMBL/GenBank/DDBJ whole genome shotgun (WGS) entry which is preliminary data.</text>
</comment>
<dbReference type="NCBIfam" id="TIGR03448">
    <property type="entry name" value="mycothiol_MshD"/>
    <property type="match status" value="1"/>
</dbReference>
<feature type="binding site" evidence="4">
    <location>
        <begin position="95"/>
        <end position="100"/>
    </location>
    <ligand>
        <name>acetyl-CoA</name>
        <dbReference type="ChEBI" id="CHEBI:57288"/>
        <label>1</label>
    </ligand>
</feature>
<evidence type="ECO:0000259" key="5">
    <source>
        <dbReference type="PROSITE" id="PS51186"/>
    </source>
</evidence>
<dbReference type="InterPro" id="IPR050680">
    <property type="entry name" value="YpeA/RimI_acetyltransf"/>
</dbReference>
<dbReference type="Pfam" id="PF00583">
    <property type="entry name" value="Acetyltransf_1"/>
    <property type="match status" value="1"/>
</dbReference>
<evidence type="ECO:0000313" key="6">
    <source>
        <dbReference type="EMBL" id="TXR56254.1"/>
    </source>
</evidence>
<evidence type="ECO:0000256" key="1">
    <source>
        <dbReference type="ARBA" id="ARBA00022679"/>
    </source>
</evidence>
<feature type="binding site" evidence="4">
    <location>
        <position position="237"/>
    </location>
    <ligand>
        <name>1D-myo-inositol 2-(L-cysteinylamino)-2-deoxy-alpha-D-glucopyranoside</name>
        <dbReference type="ChEBI" id="CHEBI:58887"/>
    </ligand>
</feature>
<evidence type="ECO:0000256" key="4">
    <source>
        <dbReference type="HAMAP-Rule" id="MF_01698"/>
    </source>
</evidence>
<dbReference type="EMBL" id="VKAC01000006">
    <property type="protein sequence ID" value="TXR56254.1"/>
    <property type="molecule type" value="Genomic_DNA"/>
</dbReference>
<dbReference type="Gene3D" id="3.40.630.30">
    <property type="match status" value="1"/>
</dbReference>
<feature type="binding site" evidence="4">
    <location>
        <position position="248"/>
    </location>
    <ligand>
        <name>1D-myo-inositol 2-(L-cysteinylamino)-2-deoxy-alpha-D-glucopyranoside</name>
        <dbReference type="ChEBI" id="CHEBI:58887"/>
    </ligand>
</feature>
<keyword evidence="1 4" id="KW-0808">Transferase</keyword>
<reference evidence="6 7" key="1">
    <citation type="submission" date="2019-07" db="EMBL/GenBank/DDBJ databases">
        <title>Quadrisphaera sp. strain DD2A genome sequencing and assembly.</title>
        <authorList>
            <person name="Kim I."/>
        </authorList>
    </citation>
    <scope>NUCLEOTIDE SEQUENCE [LARGE SCALE GENOMIC DNA]</scope>
    <source>
        <strain evidence="6 7">DD2A</strain>
    </source>
</reference>
<evidence type="ECO:0000313" key="7">
    <source>
        <dbReference type="Proteomes" id="UP000321234"/>
    </source>
</evidence>
<keyword evidence="3 4" id="KW-0012">Acyltransferase</keyword>
<comment type="catalytic activity">
    <reaction evidence="4">
        <text>1D-myo-inositol 2-(L-cysteinylamino)-2-deoxy-alpha-D-glucopyranoside + acetyl-CoA = mycothiol + CoA + H(+)</text>
        <dbReference type="Rhea" id="RHEA:26172"/>
        <dbReference type="ChEBI" id="CHEBI:15378"/>
        <dbReference type="ChEBI" id="CHEBI:16768"/>
        <dbReference type="ChEBI" id="CHEBI:57287"/>
        <dbReference type="ChEBI" id="CHEBI:57288"/>
        <dbReference type="ChEBI" id="CHEBI:58887"/>
        <dbReference type="EC" id="2.3.1.189"/>
    </reaction>
</comment>
<feature type="binding site" evidence="4">
    <location>
        <begin position="87"/>
        <end position="89"/>
    </location>
    <ligand>
        <name>acetyl-CoA</name>
        <dbReference type="ChEBI" id="CHEBI:57288"/>
        <label>1</label>
    </ligand>
</feature>
<feature type="binding site" evidence="4">
    <location>
        <position position="286"/>
    </location>
    <ligand>
        <name>1D-myo-inositol 2-(L-cysteinylamino)-2-deoxy-alpha-D-glucopyranoside</name>
        <dbReference type="ChEBI" id="CHEBI:58887"/>
    </ligand>
</feature>